<feature type="domain" description="Lipoyl-binding" evidence="4">
    <location>
        <begin position="21"/>
        <end position="103"/>
    </location>
</feature>
<organism evidence="5 6">
    <name type="scientific">Brasilonema octagenarum UFV-OR1</name>
    <dbReference type="NCBI Taxonomy" id="417115"/>
    <lineage>
        <taxon>Bacteria</taxon>
        <taxon>Bacillati</taxon>
        <taxon>Cyanobacteriota</taxon>
        <taxon>Cyanophyceae</taxon>
        <taxon>Nostocales</taxon>
        <taxon>Scytonemataceae</taxon>
        <taxon>Brasilonema</taxon>
        <taxon>Octagenarum group</taxon>
    </lineage>
</organism>
<name>A0ABX1MIX1_9CYAN</name>
<comment type="function">
    <text evidence="3">The glycine cleavage system catalyzes the degradation of glycine. The H protein shuttles the methylamine group of glycine from the P protein to the T protein.</text>
</comment>
<protein>
    <recommendedName>
        <fullName evidence="3">Glycine cleavage system H protein</fullName>
    </recommendedName>
</protein>
<dbReference type="EMBL" id="QMEC01000257">
    <property type="protein sequence ID" value="NMF67303.1"/>
    <property type="molecule type" value="Genomic_DNA"/>
</dbReference>
<comment type="cofactor">
    <cofactor evidence="3">
        <name>(R)-lipoate</name>
        <dbReference type="ChEBI" id="CHEBI:83088"/>
    </cofactor>
    <text evidence="3">Binds 1 lipoyl cofactor covalently.</text>
</comment>
<dbReference type="InterPro" id="IPR002930">
    <property type="entry name" value="GCV_H"/>
</dbReference>
<dbReference type="RefSeq" id="WP_169268844.1">
    <property type="nucleotide sequence ID" value="NZ_QMEC01000257.1"/>
</dbReference>
<dbReference type="InterPro" id="IPR011053">
    <property type="entry name" value="Single_hybrid_motif"/>
</dbReference>
<dbReference type="InterPro" id="IPR000089">
    <property type="entry name" value="Biotin_lipoyl"/>
</dbReference>
<feature type="modified residue" description="N6-lipoyllysine" evidence="3">
    <location>
        <position position="62"/>
    </location>
</feature>
<dbReference type="HAMAP" id="MF_00272">
    <property type="entry name" value="GcvH"/>
    <property type="match status" value="1"/>
</dbReference>
<comment type="caution">
    <text evidence="5">The sequence shown here is derived from an EMBL/GenBank/DDBJ whole genome shotgun (WGS) entry which is preliminary data.</text>
</comment>
<evidence type="ECO:0000313" key="5">
    <source>
        <dbReference type="EMBL" id="NMF67303.1"/>
    </source>
</evidence>
<evidence type="ECO:0000313" key="6">
    <source>
        <dbReference type="Proteomes" id="UP000762253"/>
    </source>
</evidence>
<evidence type="ECO:0000256" key="3">
    <source>
        <dbReference type="HAMAP-Rule" id="MF_00272"/>
    </source>
</evidence>
<keyword evidence="6" id="KW-1185">Reference proteome</keyword>
<dbReference type="PROSITE" id="PS50968">
    <property type="entry name" value="BIOTINYL_LIPOYL"/>
    <property type="match status" value="1"/>
</dbReference>
<dbReference type="NCBIfam" id="TIGR00527">
    <property type="entry name" value="gcvH"/>
    <property type="match status" value="1"/>
</dbReference>
<dbReference type="PANTHER" id="PTHR11715:SF3">
    <property type="entry name" value="GLYCINE CLEAVAGE SYSTEM H PROTEIN-RELATED"/>
    <property type="match status" value="1"/>
</dbReference>
<keyword evidence="2 3" id="KW-0450">Lipoyl</keyword>
<dbReference type="CDD" id="cd06848">
    <property type="entry name" value="GCS_H"/>
    <property type="match status" value="1"/>
</dbReference>
<dbReference type="Pfam" id="PF01597">
    <property type="entry name" value="GCV_H"/>
    <property type="match status" value="1"/>
</dbReference>
<proteinExistence type="inferred from homology"/>
<comment type="similarity">
    <text evidence="1 3">Belongs to the GcvH family.</text>
</comment>
<dbReference type="NCBIfam" id="NF002270">
    <property type="entry name" value="PRK01202.1"/>
    <property type="match status" value="1"/>
</dbReference>
<dbReference type="InterPro" id="IPR033753">
    <property type="entry name" value="GCV_H/Fam206"/>
</dbReference>
<comment type="subunit">
    <text evidence="3">The glycine cleavage system is composed of four proteins: P, T, L and H.</text>
</comment>
<reference evidence="5 6" key="1">
    <citation type="submission" date="2018-06" db="EMBL/GenBank/DDBJ databases">
        <title>Comparative genomics of Brasilonema spp. strains.</title>
        <authorList>
            <person name="Alvarenga D.O."/>
            <person name="Fiore M.F."/>
            <person name="Varani A.M."/>
        </authorList>
    </citation>
    <scope>NUCLEOTIDE SEQUENCE [LARGE SCALE GENOMIC DNA]</scope>
    <source>
        <strain evidence="5 6">UFV-OR1</strain>
    </source>
</reference>
<dbReference type="Proteomes" id="UP000762253">
    <property type="component" value="Unassembled WGS sequence"/>
</dbReference>
<evidence type="ECO:0000259" key="4">
    <source>
        <dbReference type="PROSITE" id="PS50968"/>
    </source>
</evidence>
<dbReference type="Gene3D" id="2.40.50.100">
    <property type="match status" value="1"/>
</dbReference>
<evidence type="ECO:0000256" key="2">
    <source>
        <dbReference type="ARBA" id="ARBA00022823"/>
    </source>
</evidence>
<dbReference type="SUPFAM" id="SSF51230">
    <property type="entry name" value="Single hybrid motif"/>
    <property type="match status" value="1"/>
</dbReference>
<gene>
    <name evidence="3 5" type="primary">gcvH</name>
    <name evidence="5" type="ORF">DP115_33055</name>
</gene>
<accession>A0ABX1MIX1</accession>
<sequence>MSSQPSRFAKTHEWVTVDGDIATVGITEFAVKLLSDLVFVDLPKIGKTVAQGDSFGEIESVKHVSDLYAPVSGTVTEVNKPLADNLEWLQQDPHAKAWMIKLKISNPAEVNALLDAAAYAAHCESESH</sequence>
<dbReference type="PANTHER" id="PTHR11715">
    <property type="entry name" value="GLYCINE CLEAVAGE SYSTEM H PROTEIN"/>
    <property type="match status" value="1"/>
</dbReference>
<dbReference type="InterPro" id="IPR017453">
    <property type="entry name" value="GCV_H_sub"/>
</dbReference>
<evidence type="ECO:0000256" key="1">
    <source>
        <dbReference type="ARBA" id="ARBA00009249"/>
    </source>
</evidence>